<evidence type="ECO:0000256" key="1">
    <source>
        <dbReference type="SAM" id="MobiDB-lite"/>
    </source>
</evidence>
<evidence type="ECO:0000313" key="3">
    <source>
        <dbReference type="Proteomes" id="UP000246410"/>
    </source>
</evidence>
<dbReference type="RefSeq" id="WP_146229336.1">
    <property type="nucleotide sequence ID" value="NZ_QGTL01000006.1"/>
</dbReference>
<comment type="caution">
    <text evidence="2">The sequence shown here is derived from an EMBL/GenBank/DDBJ whole genome shotgun (WGS) entry which is preliminary data.</text>
</comment>
<keyword evidence="3" id="KW-1185">Reference proteome</keyword>
<gene>
    <name evidence="2" type="ORF">DFR69_106265</name>
</gene>
<reference evidence="2 3" key="1">
    <citation type="submission" date="2018-05" db="EMBL/GenBank/DDBJ databases">
        <title>Genomic Encyclopedia of Type Strains, Phase IV (KMG-IV): sequencing the most valuable type-strain genomes for metagenomic binning, comparative biology and taxonomic classification.</title>
        <authorList>
            <person name="Goeker M."/>
        </authorList>
    </citation>
    <scope>NUCLEOTIDE SEQUENCE [LARGE SCALE GENOMIC DNA]</scope>
    <source>
        <strain evidence="2 3">DSM 44717</strain>
    </source>
</reference>
<evidence type="ECO:0000313" key="2">
    <source>
        <dbReference type="EMBL" id="PWV74454.1"/>
    </source>
</evidence>
<dbReference type="Proteomes" id="UP000246410">
    <property type="component" value="Unassembled WGS sequence"/>
</dbReference>
<name>A0A317NIH3_9NOCA</name>
<dbReference type="AlphaFoldDB" id="A0A317NIH3"/>
<accession>A0A317NIH3</accession>
<dbReference type="EMBL" id="QGTL01000006">
    <property type="protein sequence ID" value="PWV74454.1"/>
    <property type="molecule type" value="Genomic_DNA"/>
</dbReference>
<feature type="compositionally biased region" description="Gly residues" evidence="1">
    <location>
        <begin position="303"/>
        <end position="312"/>
    </location>
</feature>
<feature type="region of interest" description="Disordered" evidence="1">
    <location>
        <begin position="287"/>
        <end position="312"/>
    </location>
</feature>
<protein>
    <submittedName>
        <fullName evidence="2">Uncharacterized protein</fullName>
    </submittedName>
</protein>
<sequence length="312" mass="34456">MSHPLSGAEEMPSWQLRLLERIQNTSYDHYRTLFHGSPQYSPAHGPSVQLETWRTHLRALDDERGEIELHAHARGVPQRMIDYATDTGARGARWGDTPETAALPMAPPGADPARLHLLDQLAEEVWRLEHTALVRAEYLHRVHSGGLPDNEPAERQLHDNMAALWRRATGTAALINVQPVEAEQLWGRSPGSWQQVAELTAASYTDAELRQRFTEMSWKGIEADVSRTFDNLATTTVTDVGPPTPWEFAERAEHALAAVRFTDNLGPGAGHGIGTAVEATGIRTAAQWEPDPDLQPHPPDRGPGSGVDQGVW</sequence>
<proteinExistence type="predicted"/>
<organism evidence="2 3">
    <name type="scientific">Nocardia neocaledoniensis</name>
    <dbReference type="NCBI Taxonomy" id="236511"/>
    <lineage>
        <taxon>Bacteria</taxon>
        <taxon>Bacillati</taxon>
        <taxon>Actinomycetota</taxon>
        <taxon>Actinomycetes</taxon>
        <taxon>Mycobacteriales</taxon>
        <taxon>Nocardiaceae</taxon>
        <taxon>Nocardia</taxon>
    </lineage>
</organism>